<dbReference type="AlphaFoldDB" id="A0A8H3TU93"/>
<comment type="similarity">
    <text evidence="1">Belongs to the lunapark family.</text>
</comment>
<dbReference type="PANTHER" id="PTHR22166">
    <property type="entry name" value="ENDOPLASMIC RETICULUM JUNCTION FORMATION PROTEIN LUNAPARK"/>
    <property type="match status" value="1"/>
</dbReference>
<keyword evidence="1" id="KW-0863">Zinc-finger</keyword>
<keyword evidence="5" id="KW-1185">Reference proteome</keyword>
<dbReference type="GO" id="GO:1903373">
    <property type="term" value="P:positive regulation of endoplasmic reticulum tubular network organization"/>
    <property type="evidence" value="ECO:0007669"/>
    <property type="project" value="UniProtKB-UniRule"/>
</dbReference>
<name>A0A8H3TU93_9TREE</name>
<dbReference type="EMBL" id="BLZA01000019">
    <property type="protein sequence ID" value="GHJ87003.1"/>
    <property type="molecule type" value="Genomic_DNA"/>
</dbReference>
<keyword evidence="1" id="KW-1133">Transmembrane helix</keyword>
<keyword evidence="1" id="KW-0812">Transmembrane</keyword>
<keyword evidence="1" id="KW-0862">Zinc</keyword>
<accession>A0A8H3TU93</accession>
<feature type="compositionally biased region" description="Low complexity" evidence="2">
    <location>
        <begin position="159"/>
        <end position="178"/>
    </location>
</feature>
<organism evidence="4 5">
    <name type="scientific">Naganishia liquefaciens</name>
    <dbReference type="NCBI Taxonomy" id="104408"/>
    <lineage>
        <taxon>Eukaryota</taxon>
        <taxon>Fungi</taxon>
        <taxon>Dikarya</taxon>
        <taxon>Basidiomycota</taxon>
        <taxon>Agaricomycotina</taxon>
        <taxon>Tremellomycetes</taxon>
        <taxon>Filobasidiales</taxon>
        <taxon>Filobasidiaceae</taxon>
        <taxon>Naganishia</taxon>
    </lineage>
</organism>
<proteinExistence type="inferred from homology"/>
<comment type="function">
    <text evidence="1">Plays a role in determining ER morphology.</text>
</comment>
<dbReference type="OrthoDB" id="1725934at2759"/>
<dbReference type="GO" id="GO:0071788">
    <property type="term" value="P:endoplasmic reticulum tubular network maintenance"/>
    <property type="evidence" value="ECO:0007669"/>
    <property type="project" value="UniProtKB-UniRule"/>
</dbReference>
<feature type="transmembrane region" description="Helical" evidence="1">
    <location>
        <begin position="51"/>
        <end position="70"/>
    </location>
</feature>
<dbReference type="Pfam" id="PF10058">
    <property type="entry name" value="Zn_ribbon_10"/>
    <property type="match status" value="1"/>
</dbReference>
<feature type="compositionally biased region" description="Polar residues" evidence="2">
    <location>
        <begin position="312"/>
        <end position="324"/>
    </location>
</feature>
<evidence type="ECO:0000313" key="5">
    <source>
        <dbReference type="Proteomes" id="UP000620104"/>
    </source>
</evidence>
<dbReference type="PANTHER" id="PTHR22166:SF12">
    <property type="entry name" value="ENDOPLASMIC RETICULUM JUNCTION FORMATION PROTEIN LUNAPARK"/>
    <property type="match status" value="1"/>
</dbReference>
<keyword evidence="1" id="KW-0472">Membrane</keyword>
<dbReference type="Proteomes" id="UP000620104">
    <property type="component" value="Unassembled WGS sequence"/>
</dbReference>
<keyword evidence="1" id="KW-0256">Endoplasmic reticulum</keyword>
<protein>
    <recommendedName>
        <fullName evidence="1">Endoplasmic reticulum junction formation protein lunapark</fullName>
    </recommendedName>
</protein>
<reference evidence="4" key="1">
    <citation type="submission" date="2020-07" db="EMBL/GenBank/DDBJ databases">
        <title>Draft Genome Sequence of a Deep-Sea Yeast, Naganishia (Cryptococcus) liquefaciens strain N6.</title>
        <authorList>
            <person name="Han Y.W."/>
            <person name="Kajitani R."/>
            <person name="Morimoto H."/>
            <person name="Parhat M."/>
            <person name="Tsubouchi H."/>
            <person name="Bakenova O."/>
            <person name="Ogata M."/>
            <person name="Argunhan B."/>
            <person name="Aoki R."/>
            <person name="Kajiwara S."/>
            <person name="Itoh T."/>
            <person name="Iwasaki H."/>
        </authorList>
    </citation>
    <scope>NUCLEOTIDE SEQUENCE</scope>
    <source>
        <strain evidence="4">N6</strain>
    </source>
</reference>
<comment type="subcellular location">
    <subcellularLocation>
        <location evidence="1">Endoplasmic reticulum membrane</location>
        <topology evidence="1">Multi-pass membrane protein</topology>
    </subcellularLocation>
</comment>
<evidence type="ECO:0000313" key="4">
    <source>
        <dbReference type="EMBL" id="GHJ87003.1"/>
    </source>
</evidence>
<gene>
    <name evidence="4" type="ORF">NliqN6_3405</name>
</gene>
<dbReference type="InterPro" id="IPR019273">
    <property type="entry name" value="Lunapark_Znf"/>
</dbReference>
<dbReference type="GO" id="GO:0008270">
    <property type="term" value="F:zinc ion binding"/>
    <property type="evidence" value="ECO:0007669"/>
    <property type="project" value="UniProtKB-KW"/>
</dbReference>
<sequence>MGALSWLNPLAYRKKAAPTDYETVLSRLSTEIAEAKQHLSEIRLRQRRASLLLNLYGIILWLIWCGLWYFQKLPWGLVGLYADDIAAQAAGLAVVVLGPIGLLGLNRVNGLFFARQRTREETNLRNLLKTQHDKIEEIKKATNYYSTRDLLEKYDELSRSSPSGNSSRGSPGTPTPASRRGQPGKTGLQNPAANRLATLGAVSPAQNGMSPIPAQAQAQMQMLQQQSMSSSMQPVLPTPTKKWYDHVADRLLGDDPSQASQTKYALVCGGCFRHNGLVGDKAEWENMKWICPRCSYFNPSPKSRRASADPSVPSTPTAPMNPTATREMGTSEGETRRRKGKTTASSGLKNEVEKDEEGDVSNDRMEVDEEPEEGTL</sequence>
<comment type="caution">
    <text evidence="4">The sequence shown here is derived from an EMBL/GenBank/DDBJ whole genome shotgun (WGS) entry which is preliminary data.</text>
</comment>
<keyword evidence="1" id="KW-0479">Metal-binding</keyword>
<dbReference type="GO" id="GO:0098826">
    <property type="term" value="C:endoplasmic reticulum tubular network membrane"/>
    <property type="evidence" value="ECO:0007669"/>
    <property type="project" value="UniProtKB-UniRule"/>
</dbReference>
<comment type="domain">
    <text evidence="1">The C4-type zinc finger motif is necessary both for its ER three-way tubular junction localization and formation.</text>
</comment>
<feature type="transmembrane region" description="Helical" evidence="1">
    <location>
        <begin position="85"/>
        <end position="105"/>
    </location>
</feature>
<dbReference type="InterPro" id="IPR040115">
    <property type="entry name" value="Lnp"/>
</dbReference>
<evidence type="ECO:0000259" key="3">
    <source>
        <dbReference type="Pfam" id="PF10058"/>
    </source>
</evidence>
<feature type="compositionally biased region" description="Acidic residues" evidence="2">
    <location>
        <begin position="353"/>
        <end position="376"/>
    </location>
</feature>
<feature type="region of interest" description="Disordered" evidence="2">
    <location>
        <begin position="156"/>
        <end position="190"/>
    </location>
</feature>
<evidence type="ECO:0000256" key="1">
    <source>
        <dbReference type="RuleBase" id="RU367073"/>
    </source>
</evidence>
<feature type="domain" description="Lunapark zinc ribbon" evidence="3">
    <location>
        <begin position="243"/>
        <end position="298"/>
    </location>
</feature>
<evidence type="ECO:0000256" key="2">
    <source>
        <dbReference type="SAM" id="MobiDB-lite"/>
    </source>
</evidence>
<feature type="region of interest" description="Disordered" evidence="2">
    <location>
        <begin position="300"/>
        <end position="376"/>
    </location>
</feature>